<feature type="region of interest" description="Disordered" evidence="1">
    <location>
        <begin position="349"/>
        <end position="400"/>
    </location>
</feature>
<dbReference type="SMART" id="SM01177">
    <property type="entry name" value="DUF4210"/>
    <property type="match status" value="1"/>
</dbReference>
<dbReference type="InterPro" id="IPR033473">
    <property type="entry name" value="Atos-like_C"/>
</dbReference>
<feature type="region of interest" description="Disordered" evidence="1">
    <location>
        <begin position="279"/>
        <end position="308"/>
    </location>
</feature>
<dbReference type="Pfam" id="PF13889">
    <property type="entry name" value="Chromosome_seg"/>
    <property type="match status" value="1"/>
</dbReference>
<gene>
    <name evidence="3" type="ORF">HID58_023875</name>
</gene>
<dbReference type="InterPro" id="IPR037488">
    <property type="entry name" value="At2g33490-like"/>
</dbReference>
<dbReference type="InterPro" id="IPR027267">
    <property type="entry name" value="AH/BAR_dom_sf"/>
</dbReference>
<feature type="compositionally biased region" description="Acidic residues" evidence="1">
    <location>
        <begin position="285"/>
        <end position="296"/>
    </location>
</feature>
<dbReference type="PANTHER" id="PTHR34119:SF12">
    <property type="entry name" value="BAR DOMAIN-CONTAINING PROTEIN"/>
    <property type="match status" value="1"/>
</dbReference>
<evidence type="ECO:0000259" key="2">
    <source>
        <dbReference type="SMART" id="SM01177"/>
    </source>
</evidence>
<dbReference type="PANTHER" id="PTHR34119">
    <property type="entry name" value="HYDROXYPROLINE-RICH GLYCOPROTEIN-LIKE"/>
    <property type="match status" value="1"/>
</dbReference>
<feature type="compositionally biased region" description="Polar residues" evidence="1">
    <location>
        <begin position="367"/>
        <end position="388"/>
    </location>
</feature>
<feature type="domain" description="Atos-like conserved" evidence="2">
    <location>
        <begin position="1238"/>
        <end position="1297"/>
    </location>
</feature>
<proteinExistence type="predicted"/>
<dbReference type="CDD" id="cd07307">
    <property type="entry name" value="BAR"/>
    <property type="match status" value="1"/>
</dbReference>
<feature type="region of interest" description="Disordered" evidence="1">
    <location>
        <begin position="581"/>
        <end position="606"/>
    </location>
</feature>
<dbReference type="InterPro" id="IPR025261">
    <property type="entry name" value="Atos-like_cons_dom"/>
</dbReference>
<dbReference type="PRINTS" id="PR01100">
    <property type="entry name" value="SHIKIMTKNASE"/>
</dbReference>
<evidence type="ECO:0000313" key="4">
    <source>
        <dbReference type="Proteomes" id="UP000824890"/>
    </source>
</evidence>
<dbReference type="InterPro" id="IPR027417">
    <property type="entry name" value="P-loop_NTPase"/>
</dbReference>
<dbReference type="Gene3D" id="1.20.1270.60">
    <property type="entry name" value="Arfaptin homology (AH) domain/BAR domain"/>
    <property type="match status" value="1"/>
</dbReference>
<dbReference type="Proteomes" id="UP000824890">
    <property type="component" value="Unassembled WGS sequence"/>
</dbReference>
<name>A0ABQ8D4E4_BRANA</name>
<feature type="region of interest" description="Disordered" evidence="1">
    <location>
        <begin position="907"/>
        <end position="947"/>
    </location>
</feature>
<accession>A0ABQ8D4E4</accession>
<feature type="compositionally biased region" description="Basic and acidic residues" evidence="1">
    <location>
        <begin position="937"/>
        <end position="947"/>
    </location>
</feature>
<dbReference type="SUPFAM" id="SSF103657">
    <property type="entry name" value="BAR/IMD domain-like"/>
    <property type="match status" value="1"/>
</dbReference>
<feature type="compositionally biased region" description="Low complexity" evidence="1">
    <location>
        <begin position="910"/>
        <end position="932"/>
    </location>
</feature>
<dbReference type="Pfam" id="PF01202">
    <property type="entry name" value="SKI"/>
    <property type="match status" value="1"/>
</dbReference>
<feature type="compositionally biased region" description="Low complexity" evidence="1">
    <location>
        <begin position="447"/>
        <end position="468"/>
    </location>
</feature>
<evidence type="ECO:0000313" key="3">
    <source>
        <dbReference type="EMBL" id="KAH0923857.1"/>
    </source>
</evidence>
<evidence type="ECO:0000256" key="1">
    <source>
        <dbReference type="SAM" id="MobiDB-lite"/>
    </source>
</evidence>
<feature type="region of interest" description="Disordered" evidence="1">
    <location>
        <begin position="1450"/>
        <end position="1472"/>
    </location>
</feature>
<dbReference type="SUPFAM" id="SSF52540">
    <property type="entry name" value="P-loop containing nucleoside triphosphate hydrolases"/>
    <property type="match status" value="1"/>
</dbReference>
<reference evidence="3 4" key="1">
    <citation type="submission" date="2021-05" db="EMBL/GenBank/DDBJ databases">
        <title>Genome Assembly of Synthetic Allotetraploid Brassica napus Reveals Homoeologous Exchanges between Subgenomes.</title>
        <authorList>
            <person name="Davis J.T."/>
        </authorList>
    </citation>
    <scope>NUCLEOTIDE SEQUENCE [LARGE SCALE GENOMIC DNA]</scope>
    <source>
        <strain evidence="4">cv. Da-Ae</strain>
        <tissue evidence="3">Seedling</tissue>
    </source>
</reference>
<organism evidence="3 4">
    <name type="scientific">Brassica napus</name>
    <name type="common">Rape</name>
    <dbReference type="NCBI Taxonomy" id="3708"/>
    <lineage>
        <taxon>Eukaryota</taxon>
        <taxon>Viridiplantae</taxon>
        <taxon>Streptophyta</taxon>
        <taxon>Embryophyta</taxon>
        <taxon>Tracheophyta</taxon>
        <taxon>Spermatophyta</taxon>
        <taxon>Magnoliopsida</taxon>
        <taxon>eudicotyledons</taxon>
        <taxon>Gunneridae</taxon>
        <taxon>Pentapetalae</taxon>
        <taxon>rosids</taxon>
        <taxon>malvids</taxon>
        <taxon>Brassicales</taxon>
        <taxon>Brassicaceae</taxon>
        <taxon>Brassiceae</taxon>
        <taxon>Brassica</taxon>
    </lineage>
</organism>
<keyword evidence="4" id="KW-1185">Reference proteome</keyword>
<sequence>MISTHRRETYRRFNSIGREPYTANIRVSKAETETCGVIMMKASIGRLRKLTSHKVDAKEKGELVATALVDELARAGKDMQDMRDCYDRLLAAAAVTANSAYEFSESLGEMGNCLEQIAPHNDEESSRILFMLGKVQFDLQKLLDTYRSHVFKTITSPSESLLSDLRTVEDMKQQCDEKRNVFEMALVKDKGRPKSSKGERHIPPESRPAYNEFHEEATMCIFRLKSLKEGQARSLLTQAVRHHTAQMRLFYTGMKSLDAVERHVRVSAEKQHIDCDLSVHANEVEGSDNDDDDDDQYINKEGENEQGVDAASISPTWGSMKMDDTDLSFPRPSVTRAAVVNADHREEYPHRMTSYSAPLFPEKKTKTNPSSNAYVLPTPSDSRYSNPALNPRPANHSVGNIWHSSPLEPIKSVKDVESNIIYVRLPRPSTTDKHPHQQQAAVRYAFSGPIKPSSSKPVSTTTTDTFRPLPTPPVHQSHSPRASPTASPPPASSSSPRYNELHELPRPPGHFAPPPRRAKSPVLVGHSAPLTGWNQERKNTVTLAPTSTTNIVASRLPVPPLVVPRSYSIPSNNHRAVAQRAVRRNEDGVASPPLTPMSLSRPLESTGVARTSQIRGKKTHQKNISAASVSLTFSGLVPRLHPPLFYPQARSAPLLSSSSSVKLISSHRRIAPSPCLADQSASTGVNVVDSDPIDAVKRKAMDISPQLKGASIFLVGVNNHIKTNLGKLLAESLRYYYFDSDNLIAEAAGGNTSVQALKEADEKAFKESETEVLKQLSSMGRLVVCAGDGAVQSLTNLALLRHGISIWIDVPLEIAAKGDAPFSSEPSPELYDALKASYEKSRKGYDTADAVISLERIATKLGCEDLDTLTSEELALEANAKIRGKGTNLSLSHPFLQILPPLAMGLPQTASSDQSHEASSAPSSSLSQSLPLYATSHDSDGLNRGNEEGICSSIGEFDRKTSLEPLEFTDDHHRFHVSSSLTGARRIVGFASSETSSLEKEAVDHSLSSTVGVTGADIGGALVRKRVLSPLNTLFPVKFRGDLLDISSINHQKITYSGLSSGLSGSVAQDHTKVNLAGRLHLSTTPTATSTHWEWKNASNSSRLSSMVFTDGPLLDSADLHRPTKGEVCLYSPVYETSGTSNRTSPCDKDISASPPLSLSPLGPKFSERIKAGQNGKIVEELRNISEEAELRIDRRLFDDAYALRRAFSMERGVEPTPSSPCRRFTRSLSGRPIQRSLVGSFEESLLTGRLSCGTTNQKIDGFLAVLSIAGGDISPKSQKLPFSVTSVGDDCVLLYYASIDLGGGSKSNKFWSQKLKTSPVSFDAQSSSKSQLRIPMKGRIQLVLSNPEKTPLHTFLCNYDLTDMPAGTKTFLRQKVTLGSSNPTSEATQENTSKVKSYVKENKTECEGDEKLDELHEREKRCSKSSKECNGGSGALRYALHLRFICPSPKKASKKPDNDDTTGGQKKSLDSDGKRRFYLYNDLRVVFPQRHTDSDEGKLNVEYHYPENPRYFNITD</sequence>
<feature type="region of interest" description="Disordered" evidence="1">
    <location>
        <begin position="447"/>
        <end position="518"/>
    </location>
</feature>
<feature type="compositionally biased region" description="Pro residues" evidence="1">
    <location>
        <begin position="506"/>
        <end position="515"/>
    </location>
</feature>
<dbReference type="EMBL" id="JAGKQM010000006">
    <property type="protein sequence ID" value="KAH0923857.1"/>
    <property type="molecule type" value="Genomic_DNA"/>
</dbReference>
<protein>
    <recommendedName>
        <fullName evidence="2">Atos-like conserved domain-containing protein</fullName>
    </recommendedName>
</protein>
<dbReference type="Gene3D" id="3.40.50.300">
    <property type="entry name" value="P-loop containing nucleotide triphosphate hydrolases"/>
    <property type="match status" value="1"/>
</dbReference>
<comment type="caution">
    <text evidence="3">The sequence shown here is derived from an EMBL/GenBank/DDBJ whole genome shotgun (WGS) entry which is preliminary data.</text>
</comment>
<dbReference type="InterPro" id="IPR031322">
    <property type="entry name" value="Shikimate/glucono_kinase"/>
</dbReference>